<dbReference type="SUPFAM" id="SSF47473">
    <property type="entry name" value="EF-hand"/>
    <property type="match status" value="4"/>
</dbReference>
<feature type="domain" description="EH" evidence="3">
    <location>
        <begin position="377"/>
        <end position="466"/>
    </location>
</feature>
<feature type="domain" description="EH" evidence="3">
    <location>
        <begin position="576"/>
        <end position="656"/>
    </location>
</feature>
<feature type="domain" description="EF-hand" evidence="4">
    <location>
        <begin position="719"/>
        <end position="754"/>
    </location>
</feature>
<evidence type="ECO:0000256" key="2">
    <source>
        <dbReference type="SAM" id="MobiDB-lite"/>
    </source>
</evidence>
<sequence>MRPQPARALRRMASPREEAPHIQKDEREVMAFQRALAEEAAAAAAAKTLAQAEEVSRRRDEIVERLAQEIRDLKEKLATVSAASGARQDLKTFGAHAVTPTSTSSAWAAQSWEPLPKEGGAGGAGGRMSTGDAWGAEKSQMTMTRQESKDLQEDGGGKHRKDKERHSRRRHAPAPGASEWPEAEAHMGTDAWSKPRSRTVSGELPDADQPKEMHTSMTTPALPVSSWDSHATPMQRQRSGSGEMKSTPMMRRASGEMRSTPTLQRNGSADAQLNGFGDMRSTPMQRQRSGSGEMKSTPMQRQRSGSGEMKSTPMMRRASGEMRSTPTLQRNGSADAQLNGFGDMRSTPMQRQRSGSGEMKSQAQVTNDEAWAIEDDRMEKYRSVFARADVDGDGFVEPTEARAVLVKSNLPQDELAQIYTLADVDKDGRLNEGEFLCALHLACKRSKEGLLPTELPGPLLALAQRPEENWSVKPEELGHYLQTFQRLDAQSKGIVGQEEGREIFESSGLPVQELSFIWQLSDRDADGSLVFQEFAMAMAIVARRRRGWSLPTALPVALVRSVESFSPVSWSVSAGELESYRTIFQRVDRNGVADLAATKDLLEQSQLPVSELSAIYAMSDLDHDGRLSEPEFLCAMALVARRRKGAPLPEQLPLELREACWSMPSTNAEAAMNQPNESLPLWQPNHEELRRFQQLFDQLQDHGFVSADRAREVLESSGLPLNDLAKIWDLADAGDDGKLSLGEFLCAMSLSARRREGRQLPQSLPDELLPCARLRVQDKVEMQRYLAMFQEQVPRGSAMPAAKAAEILQMSELPPSDLAQIWNLSGGTDNLDLLQFLHAMALTARRREGQALPAALPADLLLAAQLVEPG</sequence>
<evidence type="ECO:0000313" key="5">
    <source>
        <dbReference type="EMBL" id="CAI4011402.1"/>
    </source>
</evidence>
<keyword evidence="7" id="KW-1185">Reference proteome</keyword>
<dbReference type="GO" id="GO:0016197">
    <property type="term" value="P:endosomal transport"/>
    <property type="evidence" value="ECO:0007669"/>
    <property type="project" value="TreeGrafter"/>
</dbReference>
<dbReference type="AlphaFoldDB" id="A0A9P1DL53"/>
<feature type="domain" description="EF-hand" evidence="4">
    <location>
        <begin position="376"/>
        <end position="411"/>
    </location>
</feature>
<evidence type="ECO:0000313" key="7">
    <source>
        <dbReference type="Proteomes" id="UP001152797"/>
    </source>
</evidence>
<dbReference type="GO" id="GO:0005886">
    <property type="term" value="C:plasma membrane"/>
    <property type="evidence" value="ECO:0007669"/>
    <property type="project" value="TreeGrafter"/>
</dbReference>
<feature type="domain" description="EF-hand" evidence="4">
    <location>
        <begin position="509"/>
        <end position="544"/>
    </location>
</feature>
<feature type="domain" description="EH" evidence="3">
    <location>
        <begin position="781"/>
        <end position="870"/>
    </location>
</feature>
<organism evidence="5">
    <name type="scientific">Cladocopium goreaui</name>
    <dbReference type="NCBI Taxonomy" id="2562237"/>
    <lineage>
        <taxon>Eukaryota</taxon>
        <taxon>Sar</taxon>
        <taxon>Alveolata</taxon>
        <taxon>Dinophyceae</taxon>
        <taxon>Suessiales</taxon>
        <taxon>Symbiodiniaceae</taxon>
        <taxon>Cladocopium</taxon>
    </lineage>
</organism>
<feature type="compositionally biased region" description="Basic and acidic residues" evidence="2">
    <location>
        <begin position="146"/>
        <end position="157"/>
    </location>
</feature>
<feature type="domain" description="EH" evidence="3">
    <location>
        <begin position="688"/>
        <end position="775"/>
    </location>
</feature>
<evidence type="ECO:0000313" key="6">
    <source>
        <dbReference type="EMBL" id="CAL4798714.1"/>
    </source>
</evidence>
<dbReference type="CDD" id="cd00052">
    <property type="entry name" value="EH"/>
    <property type="match status" value="3"/>
</dbReference>
<protein>
    <submittedName>
        <fullName evidence="6">Epidermal growth factor receptor substrate 15 homolog</fullName>
    </submittedName>
</protein>
<dbReference type="PANTHER" id="PTHR11216:SF174">
    <property type="entry name" value="GH06923P"/>
    <property type="match status" value="1"/>
</dbReference>
<dbReference type="PROSITE" id="PS00018">
    <property type="entry name" value="EF_HAND_1"/>
    <property type="match status" value="2"/>
</dbReference>
<feature type="compositionally biased region" description="Polar residues" evidence="2">
    <location>
        <begin position="347"/>
        <end position="365"/>
    </location>
</feature>
<dbReference type="SMART" id="SM00054">
    <property type="entry name" value="EFh"/>
    <property type="match status" value="5"/>
</dbReference>
<dbReference type="EMBL" id="CAMXCT010005101">
    <property type="protein sequence ID" value="CAI4011402.1"/>
    <property type="molecule type" value="Genomic_DNA"/>
</dbReference>
<comment type="caution">
    <text evidence="5">The sequence shown here is derived from an EMBL/GenBank/DDBJ whole genome shotgun (WGS) entry which is preliminary data.</text>
</comment>
<dbReference type="PROSITE" id="PS50222">
    <property type="entry name" value="EF_HAND_2"/>
    <property type="match status" value="5"/>
</dbReference>
<evidence type="ECO:0000259" key="3">
    <source>
        <dbReference type="PROSITE" id="PS50031"/>
    </source>
</evidence>
<proteinExistence type="predicted"/>
<dbReference type="Gene3D" id="1.10.238.10">
    <property type="entry name" value="EF-hand"/>
    <property type="match status" value="5"/>
</dbReference>
<feature type="compositionally biased region" description="Low complexity" evidence="2">
    <location>
        <begin position="98"/>
        <end position="111"/>
    </location>
</feature>
<dbReference type="PROSITE" id="PS50031">
    <property type="entry name" value="EH"/>
    <property type="match status" value="5"/>
</dbReference>
<reference evidence="5" key="1">
    <citation type="submission" date="2022-10" db="EMBL/GenBank/DDBJ databases">
        <authorList>
            <person name="Chen Y."/>
            <person name="Dougan E. K."/>
            <person name="Chan C."/>
            <person name="Rhodes N."/>
            <person name="Thang M."/>
        </authorList>
    </citation>
    <scope>NUCLEOTIDE SEQUENCE</scope>
</reference>
<gene>
    <name evidence="5" type="ORF">C1SCF055_LOCUS36572</name>
</gene>
<feature type="compositionally biased region" description="Gly residues" evidence="2">
    <location>
        <begin position="119"/>
        <end position="128"/>
    </location>
</feature>
<dbReference type="Proteomes" id="UP001152797">
    <property type="component" value="Unassembled WGS sequence"/>
</dbReference>
<keyword evidence="6" id="KW-0675">Receptor</keyword>
<feature type="region of interest" description="Disordered" evidence="2">
    <location>
        <begin position="1"/>
        <end position="21"/>
    </location>
</feature>
<dbReference type="GO" id="GO:0006897">
    <property type="term" value="P:endocytosis"/>
    <property type="evidence" value="ECO:0007669"/>
    <property type="project" value="TreeGrafter"/>
</dbReference>
<feature type="region of interest" description="Disordered" evidence="2">
    <location>
        <begin position="98"/>
        <end position="365"/>
    </location>
</feature>
<dbReference type="EMBL" id="CAMXCT030005101">
    <property type="protein sequence ID" value="CAL4798714.1"/>
    <property type="molecule type" value="Genomic_DNA"/>
</dbReference>
<dbReference type="InterPro" id="IPR000261">
    <property type="entry name" value="EH_dom"/>
</dbReference>
<dbReference type="SMART" id="SM00027">
    <property type="entry name" value="EH"/>
    <property type="match status" value="5"/>
</dbReference>
<feature type="compositionally biased region" description="Basic residues" evidence="2">
    <location>
        <begin position="158"/>
        <end position="172"/>
    </location>
</feature>
<dbReference type="InterPro" id="IPR002048">
    <property type="entry name" value="EF_hand_dom"/>
</dbReference>
<dbReference type="OrthoDB" id="1716625at2759"/>
<feature type="domain" description="EH" evidence="3">
    <location>
        <begin position="476"/>
        <end position="565"/>
    </location>
</feature>
<dbReference type="EMBL" id="CAMXCT020005101">
    <property type="protein sequence ID" value="CAL1164777.1"/>
    <property type="molecule type" value="Genomic_DNA"/>
</dbReference>
<name>A0A9P1DL53_9DINO</name>
<dbReference type="GO" id="GO:0005737">
    <property type="term" value="C:cytoplasm"/>
    <property type="evidence" value="ECO:0007669"/>
    <property type="project" value="TreeGrafter"/>
</dbReference>
<reference evidence="6 7" key="2">
    <citation type="submission" date="2024-05" db="EMBL/GenBank/DDBJ databases">
        <authorList>
            <person name="Chen Y."/>
            <person name="Shah S."/>
            <person name="Dougan E. K."/>
            <person name="Thang M."/>
            <person name="Chan C."/>
        </authorList>
    </citation>
    <scope>NUCLEOTIDE SEQUENCE [LARGE SCALE GENOMIC DNA]</scope>
</reference>
<dbReference type="GO" id="GO:0005509">
    <property type="term" value="F:calcium ion binding"/>
    <property type="evidence" value="ECO:0007669"/>
    <property type="project" value="InterPro"/>
</dbReference>
<dbReference type="InterPro" id="IPR018247">
    <property type="entry name" value="EF_Hand_1_Ca_BS"/>
</dbReference>
<accession>A0A9P1DL53</accession>
<feature type="compositionally biased region" description="Polar residues" evidence="2">
    <location>
        <begin position="257"/>
        <end position="271"/>
    </location>
</feature>
<dbReference type="InterPro" id="IPR011992">
    <property type="entry name" value="EF-hand-dom_pair"/>
</dbReference>
<evidence type="ECO:0000259" key="4">
    <source>
        <dbReference type="PROSITE" id="PS50222"/>
    </source>
</evidence>
<evidence type="ECO:0000256" key="1">
    <source>
        <dbReference type="ARBA" id="ARBA00022837"/>
    </source>
</evidence>
<dbReference type="Pfam" id="PF12763">
    <property type="entry name" value="EH"/>
    <property type="match status" value="5"/>
</dbReference>
<feature type="compositionally biased region" description="Polar residues" evidence="2">
    <location>
        <begin position="226"/>
        <end position="240"/>
    </location>
</feature>
<keyword evidence="1" id="KW-0106">Calcium</keyword>
<feature type="domain" description="EF-hand" evidence="4">
    <location>
        <begin position="607"/>
        <end position="642"/>
    </location>
</feature>
<dbReference type="PANTHER" id="PTHR11216">
    <property type="entry name" value="EH DOMAIN"/>
    <property type="match status" value="1"/>
</dbReference>
<feature type="compositionally biased region" description="Polar residues" evidence="2">
    <location>
        <begin position="322"/>
        <end position="336"/>
    </location>
</feature>
<feature type="domain" description="EF-hand" evidence="4">
    <location>
        <begin position="413"/>
        <end position="445"/>
    </location>
</feature>